<proteinExistence type="predicted"/>
<organism evidence="1 2">
    <name type="scientific">Datura stramonium</name>
    <name type="common">Jimsonweed</name>
    <name type="synonym">Common thornapple</name>
    <dbReference type="NCBI Taxonomy" id="4076"/>
    <lineage>
        <taxon>Eukaryota</taxon>
        <taxon>Viridiplantae</taxon>
        <taxon>Streptophyta</taxon>
        <taxon>Embryophyta</taxon>
        <taxon>Tracheophyta</taxon>
        <taxon>Spermatophyta</taxon>
        <taxon>Magnoliopsida</taxon>
        <taxon>eudicotyledons</taxon>
        <taxon>Gunneridae</taxon>
        <taxon>Pentapetalae</taxon>
        <taxon>asterids</taxon>
        <taxon>lamiids</taxon>
        <taxon>Solanales</taxon>
        <taxon>Solanaceae</taxon>
        <taxon>Solanoideae</taxon>
        <taxon>Datureae</taxon>
        <taxon>Datura</taxon>
    </lineage>
</organism>
<dbReference type="Proteomes" id="UP000823775">
    <property type="component" value="Unassembled WGS sequence"/>
</dbReference>
<dbReference type="EMBL" id="JACEIK010000071">
    <property type="protein sequence ID" value="MCD7448724.1"/>
    <property type="molecule type" value="Genomic_DNA"/>
</dbReference>
<keyword evidence="2" id="KW-1185">Reference proteome</keyword>
<sequence length="102" mass="11435">MGKGVEVIFDVLIEDVRSLKTRRNSFEIDYTLLGKGQTCETRLLFKKRNFVGEDDNQCNASSEINHNRAGEGKSVIASVQEKAVEKHDKESLSQKLDNGCCN</sequence>
<accession>A0ABS8RQ17</accession>
<name>A0ABS8RQ17_DATST</name>
<gene>
    <name evidence="1" type="ORF">HAX54_045663</name>
</gene>
<evidence type="ECO:0000313" key="1">
    <source>
        <dbReference type="EMBL" id="MCD7448724.1"/>
    </source>
</evidence>
<evidence type="ECO:0000313" key="2">
    <source>
        <dbReference type="Proteomes" id="UP000823775"/>
    </source>
</evidence>
<protein>
    <submittedName>
        <fullName evidence="1">Uncharacterized protein</fullName>
    </submittedName>
</protein>
<reference evidence="1 2" key="1">
    <citation type="journal article" date="2021" name="BMC Genomics">
        <title>Datura genome reveals duplications of psychoactive alkaloid biosynthetic genes and high mutation rate following tissue culture.</title>
        <authorList>
            <person name="Rajewski A."/>
            <person name="Carter-House D."/>
            <person name="Stajich J."/>
            <person name="Litt A."/>
        </authorList>
    </citation>
    <scope>NUCLEOTIDE SEQUENCE [LARGE SCALE GENOMIC DNA]</scope>
    <source>
        <strain evidence="1">AR-01</strain>
    </source>
</reference>
<comment type="caution">
    <text evidence="1">The sequence shown here is derived from an EMBL/GenBank/DDBJ whole genome shotgun (WGS) entry which is preliminary data.</text>
</comment>